<protein>
    <recommendedName>
        <fullName evidence="3">Tyrosinase copper-binding domain-containing protein</fullName>
    </recommendedName>
</protein>
<proteinExistence type="predicted"/>
<dbReference type="PANTHER" id="PTHR11474">
    <property type="entry name" value="TYROSINASE FAMILY MEMBER"/>
    <property type="match status" value="1"/>
</dbReference>
<accession>A0A4P9Z0Q2</accession>
<feature type="domain" description="Tyrosinase copper-binding" evidence="3">
    <location>
        <begin position="40"/>
        <end position="98"/>
    </location>
</feature>
<reference evidence="5" key="1">
    <citation type="journal article" date="2018" name="Nat. Microbiol.">
        <title>Leveraging single-cell genomics to expand the fungal tree of life.</title>
        <authorList>
            <person name="Ahrendt S.R."/>
            <person name="Quandt C.A."/>
            <person name="Ciobanu D."/>
            <person name="Clum A."/>
            <person name="Salamov A."/>
            <person name="Andreopoulos B."/>
            <person name="Cheng J.F."/>
            <person name="Woyke T."/>
            <person name="Pelin A."/>
            <person name="Henrissat B."/>
            <person name="Reynolds N.K."/>
            <person name="Benny G.L."/>
            <person name="Smith M.E."/>
            <person name="James T.Y."/>
            <person name="Grigoriev I.V."/>
        </authorList>
    </citation>
    <scope>NUCLEOTIDE SEQUENCE [LARGE SCALE GENOMIC DNA]</scope>
    <source>
        <strain evidence="5">Benny S71-1</strain>
    </source>
</reference>
<dbReference type="InterPro" id="IPR050316">
    <property type="entry name" value="Tyrosinase/Hemocyanin"/>
</dbReference>
<dbReference type="InterPro" id="IPR002227">
    <property type="entry name" value="Tyrosinase_Cu-bd"/>
</dbReference>
<dbReference type="EMBL" id="KZ989585">
    <property type="protein sequence ID" value="RKP25878.1"/>
    <property type="molecule type" value="Genomic_DNA"/>
</dbReference>
<dbReference type="InterPro" id="IPR008922">
    <property type="entry name" value="Di-copper_centre_dom_sf"/>
</dbReference>
<dbReference type="SUPFAM" id="SSF48056">
    <property type="entry name" value="Di-copper centre-containing domain"/>
    <property type="match status" value="1"/>
</dbReference>
<dbReference type="Pfam" id="PF00264">
    <property type="entry name" value="Tyrosinase"/>
    <property type="match status" value="1"/>
</dbReference>
<dbReference type="PANTHER" id="PTHR11474:SF126">
    <property type="entry name" value="TYROSINASE-LIKE PROTEIN TYR-1-RELATED"/>
    <property type="match status" value="1"/>
</dbReference>
<keyword evidence="1" id="KW-0479">Metal-binding</keyword>
<keyword evidence="5" id="KW-1185">Reference proteome</keyword>
<sequence length="105" mass="12472">MSRPCNGRIVERKEVRQLTPREWREFVVAVRALHTGPPPTLYDRLALVHQQYTNNAHGLPDFLTWHRLYLAMFQEALWRHNPNVVLPYWKWSLDSQMPHASEVLS</sequence>
<dbReference type="AlphaFoldDB" id="A0A4P9Z0Q2"/>
<keyword evidence="2" id="KW-0186">Copper</keyword>
<dbReference type="Proteomes" id="UP000278143">
    <property type="component" value="Unassembled WGS sequence"/>
</dbReference>
<dbReference type="OrthoDB" id="6132182at2759"/>
<dbReference type="GO" id="GO:0046872">
    <property type="term" value="F:metal ion binding"/>
    <property type="evidence" value="ECO:0007669"/>
    <property type="project" value="UniProtKB-KW"/>
</dbReference>
<name>A0A4P9Z0Q2_9FUNG</name>
<evidence type="ECO:0000313" key="4">
    <source>
        <dbReference type="EMBL" id="RKP25878.1"/>
    </source>
</evidence>
<dbReference type="Gene3D" id="1.10.1280.10">
    <property type="entry name" value="Di-copper center containing domain from catechol oxidase"/>
    <property type="match status" value="1"/>
</dbReference>
<dbReference type="GO" id="GO:0016491">
    <property type="term" value="F:oxidoreductase activity"/>
    <property type="evidence" value="ECO:0007669"/>
    <property type="project" value="InterPro"/>
</dbReference>
<organism evidence="4 5">
    <name type="scientific">Syncephalis pseudoplumigaleata</name>
    <dbReference type="NCBI Taxonomy" id="1712513"/>
    <lineage>
        <taxon>Eukaryota</taxon>
        <taxon>Fungi</taxon>
        <taxon>Fungi incertae sedis</taxon>
        <taxon>Zoopagomycota</taxon>
        <taxon>Zoopagomycotina</taxon>
        <taxon>Zoopagomycetes</taxon>
        <taxon>Zoopagales</taxon>
        <taxon>Piptocephalidaceae</taxon>
        <taxon>Syncephalis</taxon>
    </lineage>
</organism>
<gene>
    <name evidence="4" type="ORF">SYNPS1DRAFT_15013</name>
</gene>
<evidence type="ECO:0000259" key="3">
    <source>
        <dbReference type="Pfam" id="PF00264"/>
    </source>
</evidence>
<evidence type="ECO:0000256" key="2">
    <source>
        <dbReference type="ARBA" id="ARBA00023008"/>
    </source>
</evidence>
<feature type="non-terminal residue" evidence="4">
    <location>
        <position position="105"/>
    </location>
</feature>
<evidence type="ECO:0000313" key="5">
    <source>
        <dbReference type="Proteomes" id="UP000278143"/>
    </source>
</evidence>
<evidence type="ECO:0000256" key="1">
    <source>
        <dbReference type="ARBA" id="ARBA00022723"/>
    </source>
</evidence>